<gene>
    <name evidence="1" type="primary">araL_1</name>
    <name evidence="1" type="ORF">J40TS1_41050</name>
</gene>
<keyword evidence="2" id="KW-1185">Reference proteome</keyword>
<dbReference type="Pfam" id="PF13344">
    <property type="entry name" value="Hydrolase_6"/>
    <property type="match status" value="1"/>
</dbReference>
<dbReference type="InterPro" id="IPR036412">
    <property type="entry name" value="HAD-like_sf"/>
</dbReference>
<evidence type="ECO:0000313" key="1">
    <source>
        <dbReference type="EMBL" id="GIP18463.1"/>
    </source>
</evidence>
<dbReference type="RefSeq" id="WP_213518940.1">
    <property type="nucleotide sequence ID" value="NZ_BOSE01000009.1"/>
</dbReference>
<dbReference type="Proteomes" id="UP000683139">
    <property type="component" value="Unassembled WGS sequence"/>
</dbReference>
<comment type="caution">
    <text evidence="1">The sequence shown here is derived from an EMBL/GenBank/DDBJ whole genome shotgun (WGS) entry which is preliminary data.</text>
</comment>
<organism evidence="1 2">
    <name type="scientific">Paenibacillus montaniterrae</name>
    <dbReference type="NCBI Taxonomy" id="429341"/>
    <lineage>
        <taxon>Bacteria</taxon>
        <taxon>Bacillati</taxon>
        <taxon>Bacillota</taxon>
        <taxon>Bacilli</taxon>
        <taxon>Bacillales</taxon>
        <taxon>Paenibacillaceae</taxon>
        <taxon>Paenibacillus</taxon>
    </lineage>
</organism>
<reference evidence="1" key="1">
    <citation type="submission" date="2021-03" db="EMBL/GenBank/DDBJ databases">
        <title>Antimicrobial resistance genes in bacteria isolated from Japanese honey, and their potential for conferring macrolide and lincosamide resistance in the American foulbrood pathogen Paenibacillus larvae.</title>
        <authorList>
            <person name="Okamoto M."/>
            <person name="Kumagai M."/>
            <person name="Kanamori H."/>
            <person name="Takamatsu D."/>
        </authorList>
    </citation>
    <scope>NUCLEOTIDE SEQUENCE</scope>
    <source>
        <strain evidence="1">J40TS1</strain>
    </source>
</reference>
<dbReference type="GO" id="GO:0016791">
    <property type="term" value="F:phosphatase activity"/>
    <property type="evidence" value="ECO:0007669"/>
    <property type="project" value="TreeGrafter"/>
</dbReference>
<dbReference type="PANTHER" id="PTHR19288">
    <property type="entry name" value="4-NITROPHENYLPHOSPHATASE-RELATED"/>
    <property type="match status" value="1"/>
</dbReference>
<evidence type="ECO:0000313" key="2">
    <source>
        <dbReference type="Proteomes" id="UP000683139"/>
    </source>
</evidence>
<dbReference type="SUPFAM" id="SSF56784">
    <property type="entry name" value="HAD-like"/>
    <property type="match status" value="1"/>
</dbReference>
<sequence length="272" mass="29848">MNNKQEVGFIIDLDGTIYAGNELIAGARETVELLQAKQIPFVFLSNRGNYSRTMCQAKLKALGIEVSIDHIILSSTVTARFLSTYYKHHLLWTLGDRGLAEELQAHGLQLAEEPELADWLVITLHEHVTYHDLNQAFRAARAGARIIATNQDRSFPGEDGDCIDVAGMIGAITATTNKNVDFVAGKPSSMMAEAALLQLGLPPEQCIVIGDSLKSDIQLAQKANMKSVLVLSGSTMEKQVQASPWQPTWIAPHVWSFIQGYYTTGVGHIDRT</sequence>
<dbReference type="PANTHER" id="PTHR19288:SF46">
    <property type="entry name" value="HALOACID DEHALOGENASE-LIKE HYDROLASE DOMAIN-CONTAINING PROTEIN 2"/>
    <property type="match status" value="1"/>
</dbReference>
<protein>
    <submittedName>
        <fullName evidence="1">Sugar-phosphatase AraL</fullName>
    </submittedName>
</protein>
<dbReference type="EMBL" id="BOSE01000009">
    <property type="protein sequence ID" value="GIP18463.1"/>
    <property type="molecule type" value="Genomic_DNA"/>
</dbReference>
<dbReference type="GO" id="GO:0005737">
    <property type="term" value="C:cytoplasm"/>
    <property type="evidence" value="ECO:0007669"/>
    <property type="project" value="TreeGrafter"/>
</dbReference>
<proteinExistence type="predicted"/>
<dbReference type="Gene3D" id="3.40.50.1000">
    <property type="entry name" value="HAD superfamily/HAD-like"/>
    <property type="match status" value="2"/>
</dbReference>
<dbReference type="NCBIfam" id="TIGR01460">
    <property type="entry name" value="HAD-SF-IIA"/>
    <property type="match status" value="1"/>
</dbReference>
<dbReference type="InterPro" id="IPR023214">
    <property type="entry name" value="HAD_sf"/>
</dbReference>
<accession>A0A919YQZ2</accession>
<dbReference type="InterPro" id="IPR006357">
    <property type="entry name" value="HAD-SF_hydro_IIA"/>
</dbReference>
<dbReference type="Pfam" id="PF13242">
    <property type="entry name" value="Hydrolase_like"/>
    <property type="match status" value="1"/>
</dbReference>
<dbReference type="AlphaFoldDB" id="A0A919YQZ2"/>
<name>A0A919YQZ2_9BACL</name>